<dbReference type="GO" id="GO:0015031">
    <property type="term" value="P:protein transport"/>
    <property type="evidence" value="ECO:0007669"/>
    <property type="project" value="UniProtKB-KW"/>
</dbReference>
<evidence type="ECO:0000256" key="1">
    <source>
        <dbReference type="ARBA" id="ARBA00003041"/>
    </source>
</evidence>
<dbReference type="GO" id="GO:0044781">
    <property type="term" value="P:bacterial-type flagellum organization"/>
    <property type="evidence" value="ECO:0007669"/>
    <property type="project" value="UniProtKB-KW"/>
</dbReference>
<keyword evidence="5" id="KW-1005">Bacterial flagellum biogenesis</keyword>
<keyword evidence="9" id="KW-0969">Cilium</keyword>
<evidence type="ECO:0000256" key="7">
    <source>
        <dbReference type="ARBA" id="ARBA00023225"/>
    </source>
</evidence>
<accession>A0A518REC1</accession>
<reference evidence="9 10" key="1">
    <citation type="submission" date="2019-07" db="EMBL/GenBank/DDBJ databases">
        <title>Sphingomonas alkalisoli sp. nov., isolated from rhizosphere soil of Suaedae salsa.</title>
        <authorList>
            <person name="Zhang H."/>
            <person name="Xu L."/>
            <person name="Zhang J.-X."/>
            <person name="Sun J.-Q."/>
        </authorList>
    </citation>
    <scope>NUCLEOTIDE SEQUENCE [LARGE SCALE GENOMIC DNA]</scope>
    <source>
        <strain evidence="9 10">XS-10</strain>
    </source>
</reference>
<evidence type="ECO:0000256" key="6">
    <source>
        <dbReference type="ARBA" id="ARBA00022927"/>
    </source>
</evidence>
<organism evidence="9 10">
    <name type="scientific">Sphingomonas suaedae</name>
    <dbReference type="NCBI Taxonomy" id="2599297"/>
    <lineage>
        <taxon>Bacteria</taxon>
        <taxon>Pseudomonadati</taxon>
        <taxon>Pseudomonadota</taxon>
        <taxon>Alphaproteobacteria</taxon>
        <taxon>Sphingomonadales</taxon>
        <taxon>Sphingomonadaceae</taxon>
        <taxon>Sphingomonas</taxon>
    </lineage>
</organism>
<keyword evidence="10" id="KW-1185">Reference proteome</keyword>
<dbReference type="Pfam" id="PF02108">
    <property type="entry name" value="FliH"/>
    <property type="match status" value="1"/>
</dbReference>
<comment type="similarity">
    <text evidence="2">Belongs to the FliH family.</text>
</comment>
<evidence type="ECO:0000256" key="3">
    <source>
        <dbReference type="ARBA" id="ARBA00016507"/>
    </source>
</evidence>
<evidence type="ECO:0000256" key="2">
    <source>
        <dbReference type="ARBA" id="ARBA00006602"/>
    </source>
</evidence>
<dbReference type="PANTHER" id="PTHR34982:SF1">
    <property type="entry name" value="FLAGELLAR ASSEMBLY PROTEIN FLIH"/>
    <property type="match status" value="1"/>
</dbReference>
<feature type="domain" description="Flagellar assembly protein FliH/Type III secretion system HrpE" evidence="8">
    <location>
        <begin position="81"/>
        <end position="197"/>
    </location>
</feature>
<dbReference type="GO" id="GO:0005829">
    <property type="term" value="C:cytosol"/>
    <property type="evidence" value="ECO:0007669"/>
    <property type="project" value="TreeGrafter"/>
</dbReference>
<protein>
    <recommendedName>
        <fullName evidence="3">Flagellar assembly protein FliH</fullName>
    </recommendedName>
</protein>
<dbReference type="EMBL" id="CP042239">
    <property type="protein sequence ID" value="QDX25800.1"/>
    <property type="molecule type" value="Genomic_DNA"/>
</dbReference>
<dbReference type="RefSeq" id="WP_145846018.1">
    <property type="nucleotide sequence ID" value="NZ_CP042239.1"/>
</dbReference>
<sequence>MDLSFSTRPFGFDRVFTAREAARTVEHDSLSQTIRIEALEDEIAHLRRTQNEELARARADGFQAGMDAARNDRETALLAALDALQAGVEGITEERAGFQADTAREAAELVMAVAEHLAGHPLLSSPAQAIDDAIGRALSQVARGTEMTVRVNPDMAAQIEERIAQRQANDRRRLNLHIAHDATLAPGDARIEWDEGGLTLDRAAREAAVLRELGNLFPAPQVAEAA</sequence>
<evidence type="ECO:0000259" key="8">
    <source>
        <dbReference type="Pfam" id="PF02108"/>
    </source>
</evidence>
<evidence type="ECO:0000313" key="9">
    <source>
        <dbReference type="EMBL" id="QDX25800.1"/>
    </source>
</evidence>
<keyword evidence="7" id="KW-1006">Bacterial flagellum protein export</keyword>
<evidence type="ECO:0000256" key="5">
    <source>
        <dbReference type="ARBA" id="ARBA00022795"/>
    </source>
</evidence>
<dbReference type="AlphaFoldDB" id="A0A518REC1"/>
<dbReference type="KEGG" id="ssua:FPZ54_07040"/>
<comment type="function">
    <text evidence="1">Needed for flagellar regrowth and assembly.</text>
</comment>
<keyword evidence="9" id="KW-0966">Cell projection</keyword>
<gene>
    <name evidence="9" type="ORF">FPZ54_07040</name>
</gene>
<keyword evidence="4" id="KW-0813">Transport</keyword>
<proteinExistence type="inferred from homology"/>
<name>A0A518REC1_9SPHN</name>
<dbReference type="InterPro" id="IPR018035">
    <property type="entry name" value="Flagellar_FliH/T3SS_HrpE"/>
</dbReference>
<keyword evidence="6" id="KW-0653">Protein transport</keyword>
<dbReference type="PANTHER" id="PTHR34982">
    <property type="entry name" value="YOP PROTEINS TRANSLOCATION PROTEIN L"/>
    <property type="match status" value="1"/>
</dbReference>
<dbReference type="OrthoDB" id="7304298at2"/>
<dbReference type="Proteomes" id="UP000318055">
    <property type="component" value="Chromosome"/>
</dbReference>
<evidence type="ECO:0000313" key="10">
    <source>
        <dbReference type="Proteomes" id="UP000318055"/>
    </source>
</evidence>
<evidence type="ECO:0000256" key="4">
    <source>
        <dbReference type="ARBA" id="ARBA00022448"/>
    </source>
</evidence>
<dbReference type="InterPro" id="IPR051472">
    <property type="entry name" value="T3SS_Stator/FliH"/>
</dbReference>
<keyword evidence="9" id="KW-0282">Flagellum</keyword>